<comment type="subcellular location">
    <subcellularLocation>
        <location evidence="1">Cytoplasm</location>
    </subcellularLocation>
</comment>
<accession>A0ABD2VTZ8</accession>
<dbReference type="PANTHER" id="PTHR10887">
    <property type="entry name" value="DNA2/NAM7 HELICASE FAMILY"/>
    <property type="match status" value="1"/>
</dbReference>
<feature type="region of interest" description="Disordered" evidence="9">
    <location>
        <begin position="441"/>
        <end position="469"/>
    </location>
</feature>
<feature type="compositionally biased region" description="Polar residues" evidence="9">
    <location>
        <begin position="441"/>
        <end position="452"/>
    </location>
</feature>
<dbReference type="InterPro" id="IPR057373">
    <property type="entry name" value="ZNFX1"/>
</dbReference>
<organism evidence="11 12">
    <name type="scientific">Trichogramma kaykai</name>
    <dbReference type="NCBI Taxonomy" id="54128"/>
    <lineage>
        <taxon>Eukaryota</taxon>
        <taxon>Metazoa</taxon>
        <taxon>Ecdysozoa</taxon>
        <taxon>Arthropoda</taxon>
        <taxon>Hexapoda</taxon>
        <taxon>Insecta</taxon>
        <taxon>Pterygota</taxon>
        <taxon>Neoptera</taxon>
        <taxon>Endopterygota</taxon>
        <taxon>Hymenoptera</taxon>
        <taxon>Apocrita</taxon>
        <taxon>Proctotrupomorpha</taxon>
        <taxon>Chalcidoidea</taxon>
        <taxon>Trichogrammatidae</taxon>
        <taxon>Trichogramma</taxon>
    </lineage>
</organism>
<dbReference type="Pfam" id="PF13086">
    <property type="entry name" value="AAA_11"/>
    <property type="match status" value="1"/>
</dbReference>
<keyword evidence="7" id="KW-0391">Immunity</keyword>
<keyword evidence="3" id="KW-0479">Metal-binding</keyword>
<feature type="domain" description="RZ-type" evidence="10">
    <location>
        <begin position="1632"/>
        <end position="1705"/>
    </location>
</feature>
<dbReference type="Gene3D" id="3.40.50.300">
    <property type="entry name" value="P-loop containing nucleotide triphosphate hydrolases"/>
    <property type="match status" value="3"/>
</dbReference>
<dbReference type="EMBL" id="JBJJXI010000178">
    <property type="protein sequence ID" value="KAL3384134.1"/>
    <property type="molecule type" value="Genomic_DNA"/>
</dbReference>
<evidence type="ECO:0000256" key="3">
    <source>
        <dbReference type="ARBA" id="ARBA00022723"/>
    </source>
</evidence>
<evidence type="ECO:0000256" key="4">
    <source>
        <dbReference type="ARBA" id="ARBA00022737"/>
    </source>
</evidence>
<comment type="caution">
    <text evidence="11">The sequence shown here is derived from an EMBL/GenBank/DDBJ whole genome shotgun (WGS) entry which is preliminary data.</text>
</comment>
<keyword evidence="8" id="KW-0175">Coiled coil</keyword>
<evidence type="ECO:0000256" key="8">
    <source>
        <dbReference type="SAM" id="Coils"/>
    </source>
</evidence>
<keyword evidence="2" id="KW-0963">Cytoplasm</keyword>
<dbReference type="InterPro" id="IPR027417">
    <property type="entry name" value="P-loop_NTPase"/>
</dbReference>
<reference evidence="11 12" key="1">
    <citation type="journal article" date="2024" name="bioRxiv">
        <title>A reference genome for Trichogramma kaykai: A tiny desert-dwelling parasitoid wasp with competing sex-ratio distorters.</title>
        <authorList>
            <person name="Culotta J."/>
            <person name="Lindsey A.R."/>
        </authorList>
    </citation>
    <scope>NUCLEOTIDE SEQUENCE [LARGE SCALE GENOMIC DNA]</scope>
    <source>
        <strain evidence="11 12">KSX58</strain>
    </source>
</reference>
<evidence type="ECO:0000256" key="7">
    <source>
        <dbReference type="ARBA" id="ARBA00022859"/>
    </source>
</evidence>
<keyword evidence="6" id="KW-0862">Zinc</keyword>
<dbReference type="InterPro" id="IPR045055">
    <property type="entry name" value="DNA2/NAM7-like"/>
</dbReference>
<name>A0ABD2VTZ8_9HYME</name>
<protein>
    <recommendedName>
        <fullName evidence="10">RZ-type domain-containing protein</fullName>
    </recommendedName>
</protein>
<dbReference type="InterPro" id="IPR041679">
    <property type="entry name" value="DNA2/NAM7-like_C"/>
</dbReference>
<dbReference type="CDD" id="cd18808">
    <property type="entry name" value="SF1_C_Upf1"/>
    <property type="match status" value="1"/>
</dbReference>
<evidence type="ECO:0000313" key="12">
    <source>
        <dbReference type="Proteomes" id="UP001627154"/>
    </source>
</evidence>
<proteinExistence type="predicted"/>
<dbReference type="SUPFAM" id="SSF52540">
    <property type="entry name" value="P-loop containing nucleoside triphosphate hydrolases"/>
    <property type="match status" value="1"/>
</dbReference>
<dbReference type="InterPro" id="IPR046439">
    <property type="entry name" value="ZF_RZ_dom"/>
</dbReference>
<keyword evidence="4" id="KW-0677">Repeat</keyword>
<evidence type="ECO:0000256" key="1">
    <source>
        <dbReference type="ARBA" id="ARBA00004496"/>
    </source>
</evidence>
<evidence type="ECO:0000256" key="5">
    <source>
        <dbReference type="ARBA" id="ARBA00022771"/>
    </source>
</evidence>
<evidence type="ECO:0000256" key="6">
    <source>
        <dbReference type="ARBA" id="ARBA00022833"/>
    </source>
</evidence>
<evidence type="ECO:0000313" key="11">
    <source>
        <dbReference type="EMBL" id="KAL3384134.1"/>
    </source>
</evidence>
<dbReference type="GO" id="GO:0005737">
    <property type="term" value="C:cytoplasm"/>
    <property type="evidence" value="ECO:0007669"/>
    <property type="project" value="UniProtKB-SubCell"/>
</dbReference>
<sequence>MYDEKEDDLPPEDFRFLSVVPSVDDFYGPKPYLRPCQNQEPYNSVEHYLDVQFRLLREDFFQPLRTALQEFLCNKKKEFRSSDIRLYKRVKILPPEVNKNQNIGIKVFFGKKNFINWRTSKRLMYKSLLMLSHDNFGKILFATVSDRDIKMLENGYILVEPCLESGYITNEMYTYEYIMLESKVYFEPYLEVLSALKCFNSENFPMKRYLVDADRQSSLPRYLQRASNLKCKTMNLPIQNDSWPLARQLNLDDSQYNAFKHALTEELAIIQGPPGTGKTFIALEIVSTLVQNKNLWRPSGPIVIVCYTNHALDQFLEGILVSTRSIVRIGSKSKSEKLQGFTLQKRRQSTQFKDNYLQVRENKKKMYEAKKELETLIQIMAKINVDIQRFEALEAIVPIQCLNQYTKDRTLASFQTNTQLITWLLNGNVPSVFNIVSPTNQLNSSHSGSSLTKAKDEKSISDEEDSHQHMDDELELQTVNIEYNDCHVIYPLKIIDAKLEIIHKQKINSCKVKSKSHKKSIPSLMELNNKEERDLLEARGFLKQQLNLHPSLQEGNYRPIHNQRWRMYWTWIKRCHDTAVDQLNRMELQFRELSKKLNDKKNIVDLDVLKKYDIIGLTTTCAARLQSTLRELRAPIVLVEEAAEIFEAHVLCTLTNHCQHLIMIGDHKQLRPKPSVYELGVKYKLNLSLFERMINIRGNCNQLAHQHRMRPEIAKLITPSIYDKLYNHESVYSRSTIKGLDKNLFFLHHTNHEMKFNNEDSWANDYEVKFLIALANYLVQQEYAAKDITVLCTYTGQMFALRKEVKNYCNLKDLYVTTVDNFQGEENKIILLSLVRNNDTGNIGFLKEENRVCVALSRARDGMFIMGNMNDLLVKNNIWPKIKQTLVSQNSFGEDLLVRCQIHADQTTLIRTARDFQKCPGGGCLKQCNLDLTCGHVCDRICHVADREHKLYQCQKNCNNSCPFGHPCPLKCWQKCLPCNVIIERSLKCGHIVKMKCSQDAETFPCYIEIQTVLPDCKHTVLKPCYISVDRFKCPIACDSRLPCGHACHQKCHVKKDPDHIEYKCTRPCPRIYDECNQKHECKKRCFEKCGLCPISVTKKRSCGHFYKDIACSKNVEDIECTRKCERELSCNHKCKLKCYEVCKCFQNVQKVSSCGHTVKVQCFEEATPSKCTGKCPRKLEKCGHPCQKRCKDQCTLNCEILVKINQPGLCGHPMTVPCHVRFNYQMHLIQQSALKYCDKPCMGLLQCEHRCKGTCGKCYQGRIHMTCQQPCKKPLICGHPCEIPCRKECQPCKRPCEVICKHSKCTNKCGVPCVSCKEACDWGCEHRKCSKKCGDLCDIEPCMVPCKKNLKCGHPCVGYCGDPCPPLCRLCDNEELTTIIFGSEDEPDARFVYLEDCNHCIENDGLMQYMMTKNDEGQEEIKLKVCPRCTTPIRKCMRVMNFVKTHLQDVIAIKRIDFYNNRKNLKELQLYHYQKLQEIAGVFQQLNFQNLIEIEMLLKSMLNRAAPVMKNGKKQVLNSQELDSFGIQLEILSEFFDILGKIKRKTLNDSVINQILLLRNAIPDIWLITRQTLNDIQRELRRFEYMVEVFKNYAEDRHFDIVRDKLASIQIFTPELEKEVRNDISHITKEVLVAERNMIVAAMSNEIKRGAWFKCPKGHFYAIGECGGAMEKSKCPECGSDIGGTNHSVIPGNTHAGEMDGTQRPAWPGQY</sequence>
<dbReference type="Pfam" id="PF13087">
    <property type="entry name" value="AAA_12"/>
    <property type="match status" value="1"/>
</dbReference>
<feature type="coiled-coil region" evidence="8">
    <location>
        <begin position="576"/>
        <end position="603"/>
    </location>
</feature>
<evidence type="ECO:0000259" key="10">
    <source>
        <dbReference type="PROSITE" id="PS51981"/>
    </source>
</evidence>
<dbReference type="InterPro" id="IPR041677">
    <property type="entry name" value="DNA2/NAM7_AAA_11"/>
</dbReference>
<dbReference type="SMART" id="SM00438">
    <property type="entry name" value="ZnF_NFX"/>
    <property type="match status" value="4"/>
</dbReference>
<dbReference type="PANTHER" id="PTHR10887:SF341">
    <property type="entry name" value="NFX1-TYPE ZINC FINGER-CONTAINING PROTEIN 1"/>
    <property type="match status" value="1"/>
</dbReference>
<dbReference type="InterPro" id="IPR000967">
    <property type="entry name" value="Znf_NFX1"/>
</dbReference>
<evidence type="ECO:0000256" key="9">
    <source>
        <dbReference type="SAM" id="MobiDB-lite"/>
    </source>
</evidence>
<dbReference type="GO" id="GO:0008270">
    <property type="term" value="F:zinc ion binding"/>
    <property type="evidence" value="ECO:0007669"/>
    <property type="project" value="UniProtKB-KW"/>
</dbReference>
<gene>
    <name evidence="11" type="ORF">TKK_020077</name>
</gene>
<keyword evidence="12" id="KW-1185">Reference proteome</keyword>
<dbReference type="Proteomes" id="UP001627154">
    <property type="component" value="Unassembled WGS sequence"/>
</dbReference>
<dbReference type="GO" id="GO:0002376">
    <property type="term" value="P:immune system process"/>
    <property type="evidence" value="ECO:0007669"/>
    <property type="project" value="UniProtKB-KW"/>
</dbReference>
<evidence type="ECO:0000256" key="2">
    <source>
        <dbReference type="ARBA" id="ARBA00022490"/>
    </source>
</evidence>
<keyword evidence="5" id="KW-0863">Zinc-finger</keyword>
<dbReference type="InterPro" id="IPR047187">
    <property type="entry name" value="SF1_C_Upf1"/>
</dbReference>
<dbReference type="PROSITE" id="PS51981">
    <property type="entry name" value="ZF_RZ"/>
    <property type="match status" value="1"/>
</dbReference>
<dbReference type="Pfam" id="PF25396">
    <property type="entry name" value="ZNFX1"/>
    <property type="match status" value="1"/>
</dbReference>
<dbReference type="Pfam" id="PF20173">
    <property type="entry name" value="ZnF_RZ-type"/>
    <property type="match status" value="1"/>
</dbReference>
<feature type="compositionally biased region" description="Basic and acidic residues" evidence="9">
    <location>
        <begin position="453"/>
        <end position="469"/>
    </location>
</feature>
<dbReference type="CDD" id="cd06008">
    <property type="entry name" value="NF-X1-zinc-finger"/>
    <property type="match status" value="1"/>
</dbReference>
<dbReference type="FunFam" id="3.40.50.300:FF:001366">
    <property type="entry name" value="ATP binding protein, putative"/>
    <property type="match status" value="1"/>
</dbReference>